<feature type="domain" description="DUF7507" evidence="2">
    <location>
        <begin position="4320"/>
        <end position="4424"/>
    </location>
</feature>
<feature type="compositionally biased region" description="Polar residues" evidence="1">
    <location>
        <begin position="3773"/>
        <end position="3786"/>
    </location>
</feature>
<feature type="domain" description="DUF7507" evidence="2">
    <location>
        <begin position="5228"/>
        <end position="5331"/>
    </location>
</feature>
<keyword evidence="4" id="KW-1185">Reference proteome</keyword>
<feature type="compositionally biased region" description="Polar residues" evidence="1">
    <location>
        <begin position="5078"/>
        <end position="5096"/>
    </location>
</feature>
<feature type="domain" description="DUF7507" evidence="2">
    <location>
        <begin position="4188"/>
        <end position="4292"/>
    </location>
</feature>
<dbReference type="NCBIfam" id="TIGR04131">
    <property type="entry name" value="Bac_Flav_CTERM"/>
    <property type="match status" value="1"/>
</dbReference>
<evidence type="ECO:0000313" key="4">
    <source>
        <dbReference type="Proteomes" id="UP000244527"/>
    </source>
</evidence>
<evidence type="ECO:0000259" key="2">
    <source>
        <dbReference type="Pfam" id="PF24346"/>
    </source>
</evidence>
<dbReference type="EMBL" id="CP020918">
    <property type="protein sequence ID" value="AWG20634.1"/>
    <property type="molecule type" value="Genomic_DNA"/>
</dbReference>
<dbReference type="PANTHER" id="PTHR24273">
    <property type="entry name" value="FI04643P-RELATED"/>
    <property type="match status" value="1"/>
</dbReference>
<dbReference type="Proteomes" id="UP000244527">
    <property type="component" value="Chromosome"/>
</dbReference>
<feature type="region of interest" description="Disordered" evidence="1">
    <location>
        <begin position="5077"/>
        <end position="5096"/>
    </location>
</feature>
<dbReference type="KEGG" id="ffa:FFWV33_03320"/>
<dbReference type="InterPro" id="IPR055354">
    <property type="entry name" value="DUF7507"/>
</dbReference>
<name>A0A2S1LA92_9FLAO</name>
<sequence>MSIDMQSQIGSAVTITAVATNNSVQCSSGGHQTALNSWLNSHGNSSAITTCTTGQIKWTNNYSSSSFVKTCGNAGKATVVFTAKDDCGNSKTTTANFTVNDDTYPVFTNYPNGTTANQQTCGSVQNLKFSSFTEVSGDGNANTFLKGEVFKFPNVTTNVYALVTIKDLLNASIPLLDDNTPGLGTDGFKPQTKFNLSATGEQAWVEYNVAFYDSTTNQPVILPTFYANFSDIDGNSNFGEQNWTEQTADYITDSPTELTITNPSPWIVATSGTNEYTGVSNAYPQVNISTRYEQRSMLSFRVGVISRNGTQSGNLRQHSVDFDCQPSSNYGVPSTIIDEITLECDQVKEPETLTATDNCGKATVNFTETRKDGSCANKYTLTRTWTATDECGKSVKRILTINVQDTKAPVLSAAPAAVTVECSAVPTAATLTATDNCDASPVVTYKEVKTDGACANAYTLTRTWTATDACGNASSKTQVITVQDKTAPVLSTAPTAVTVECSAIPTAATLTATDNCDTSPVVTYKEVKTDGACANAYTLTRTWTATDACGNASSKTQVITVQDKTAPVLSTAPTAVTVECSAIPTAATLTATDNCDASPVVTYKEVKNDGACANAYTLTRTWTATDACGNASSKTQVITVQDKTAPVLSTAPAAVTVECSAIPTAATLTATDNCDASPVVTYKEVKTNGACANAYTLTRTWTATDACGNASSKTQVITVQDKTAPVLSTAPAAVTVECSAIPTAATLTATDNCDTSPVVTYKEVKTDGACANAYTLTRTWTATDACGNASSKSQIITVQDKTAPVLSAAPTAVTVECSAIPTAATLTATDNCDASPVVTYKEVKTDGACANAYTLTRTWTATDACGNASSKTQVITVQDKTAPVLSTAPTAVTVECSAIPTAATLTATDNCDTSPVVTYKEVKTDGACANAYTLTRTWTATDACGNASSKTQVITVQDKTAPVLSTAPTAVTVECSAIPTAATLTATDNCDASPVVTYKEVKNDGACANAYTLTRTWTATDACGNASSKTQVITVQDKTAPVLSTAPAAVTVECSAIPTAATLTATDNCDASPVVTYKEVKTNGACANAYTLTRTWTATDACGNASSKTQVITVQDKTAPVLSTAPAAVTVECSAIPTAATLTATDNCDASPVVTYKEVKTDGACANAYTLTRTWTATDACGNASSKTQVITVQDKTAPVLSTAPTAVTVECSAIPTAATLTATDNCDASPVVTYKEVKTNGACPNAYTLTRTWTATDACGNASSKTQVITVQDKTAPVLSTAPTAVTVECSAIPTAATLTATDNCDTSPVVTYKEVKTDGACANAYTLTRTWTATDACGNASSKTQVITVQDKTAPVLSTAPTAVTVECSAIPTAATLTATDNCDASPVVTYKEVKNDGACANAYTLTRTWTATDACGNASSKTQVITVQDTKAPVFENLPATTTISYNSTPTFQQAVATDNCSAVTLTFKDEATTPDCNGSYSTTRTWTAKDVCLNTSTASQTINVKSAVVLATNDAGNPVNGFVGGTSYTNVLSNDKFEGQTATTSQVKLTLVSSTNTGVSLSGTNVVVAAGTPSGSYTLTYQICGISATCACSTATVTVPVTAAPIDAVDDTFASTNGLAGNTNAGNVLNSNPSSANTPDTLNGAQASVSNVKITVVTPATPLTPGAKVPAIDPATGIVSIPAGTPAGTYTIKYKICEILNSANCDEATVTVPVTAAPIDAVDDTFASTNGLAGNTNAGNVLNSNASSANTPDTLNGAQATVSNVKITVVTPATPLTPGAKVPAIDPATGIVSIPAGTPAGTYTIKYKICEILNPTNCDEATISVPVSAAAIDAIDDVIPSTNGLAGNTNAGNVLTNNPTSPDTLNGAQASVSNVKITVTTPATPLTPGAKVPTIDPATGIVSIPAGTPAGTYTIKYKICEILNPTNCDEATISVPVSAAAIDAIDDVIPSTNGLAGNTNAGNVLTNNPTSPDTLNGAQATVSNVKITVTTPATPLTPGAKVPAIDPATGIVSIPAGTPAGTYTIKYKICEILNSANCDEATVTVPVTAAPIDAVDDIFASTNGLAGNTNAGNVLNSNPSSANTPDTLNGAQASVSNVKITVTTPATPLTTGAKVPAIDPATGIVSIPAGTPAGSYTIKYQICEILNSANCDEATVTVPVTAAPIDAVDDTFASTNGLAGNTNAGNVLNSNASSANTPDTLNGAQATVSNVKITVVTPATPLTPGAKVPAIDPATGIVSIPAGTPAGTYTIKYKICEILNPTNCDEATISVPVSAAAIDAIDDVIPSTNGLAGNTNAGNVLTNNPTSPDTLNGAQATVSNVKITVTTPATPLTPGAKVPAIDPATGIVSIPAGTPAGTYTIKYKICEILNSANCDEATVTVPVTAAPIDAVDDTFASTNGLAGNTNAGNVLNSNPSSANTPDTLNGAQATVSNVKITVTTPATPLTPGAKVPAIDPATGIVSIPAGTPAGTYTIKYKICEILNSANCDEATVTVPVTAAPIDAVDDTFASTNGLAGNTNAGNVLNSNPSSANTPDTLNGAQASVSNVKITVVTPATPLTTGAKVPAIDPATGIVSIPAGTPAGSYTIKYKICEILNSANCDEATVTVPVTAAPIDAVDDTFASTNGLAGNTNAGNVLNSNPSSANTPDTLNGAQATVSNVKITVTTPATPLTPGAKVPAIDPATGIVSIPAGTPAGTYTIKYKICEILNSANCDEATVTVPVTAAPIDAVDDTFASTNGLAGNTNAGNVLNSNPSSANTPDTLNGAQATVSNVKITVTTPAAPLTTGAKVPAVDPATGIVSIPAGTPAGSYTIKYKICEILNSANCDEATVTVPVTAAPIDAVDDIFASTNGLAGNTNAGNVLNSNPSSANTPDTLNGAQASVSNVKITVVTPATPLTTGAKVPAIDPATGIVSIPAGTPAGSYTIKYKICEILNSANCDEATVTVPVTAAPIDAVDDTFASTNGLAGNTNAGNVLNSNPSSANTPDTLNGAQASVSNVKITVTTPATPLTPGAKVPAIDPATGIVSIPAGTPAGTYTIKYKICEILNSANCDEATVTVPVTAAPIDAVDDTFASTNGLAGNTNAGNVLNSNPSSANTPDTLNGAQASVSNVKITVTTPATPLTTGAKVPAIDPATGIVSIPAGTPAGSYTIKYQICEILNSANCDEATVTVPVTAAPIDAVDDTFASTNGLAGNTNAGNVLNSNPSSANTPDTLNGAQASVSNVKITVTTPAAPLTTGAKVPAIDPATGIVSIPAGTPAGSYTIKYKICEILNSANCDEATVTVPVTAAPIDAVDDIFASTNGLAGNTNAGNVLNSNPSSANTPDTLNGAQASVSNVKITVTTPATPLTTGAKVPAIDPATGIVSIPAGTPAGTYTIKYKICEILNSANCDEATVTVPVTAAPIDAVDDTFASTNGLAGNTNAGNVLNSNPSSANTPDTLNGAQASVSNVKITVTTPATPLTPGAKVPAIDPATGIVSIPAGTPAGSYTIKYKICEILNSANCDEATVTVPVTAAPIDAVDDTFASTNGLAGNTNAGNVLNSNPSSANTPDTLNGAQASVSNVKITVTTPATPLTTGAKVPAIDPATGIVSIPAGTPAGSYTIKYQICEILNSANCDEATVTVPVTAAPIDAVDDTFASTNGLAGNTNAGNVLNSNPSSANTPDTLNGAQASVSNVKITVTTPAAPLTTGAKVPAIDPATGIVSIPAGTPAGSYTIKYKICEILNSANCDEATVTVPVTAAPIDAVDDIFASTNGLAGNTNAGNVLNSNPSSANTPDTLNGAQTTVSNVKITVVTPATPKTTGAPVPSVDPTTGVVSIPAGTPAGSYTIKYQICEILNPTNCSDAIVTVPVSAASIVAVNDAISTTNGLAGNTNAGNVLTNNPTSPDTLNGAQATVSNVEITVTAAATPKVNGAPVPTVDPATGIVTIPAGTPAGSYTIDYKICEILNPDNCSDATVTIPVSAATILAVDDAIPTTNGLVGNTNAGNVLTNNPTSPDTLNGAQATVSNVEITVIKEATPKVDGAPVPTVDPATGIVTIPAGTPAGSYTIDYKICEILNPDNCSDATVTIPVSAATILAVDDAIPTTNGLVGNTNAGNVLTNNPISPDTLNGAQATVSNVEITVTAAATPKVDGAPVPTVDPATGIVTIPAGTPAGSYTIDYKICEILNPDNCSDATVTIPVYTPSISVTKDGTFVDSNSNGKTNVGDEIRYTFVVKNNGSAPLTNVTITDNNATVSGGPIAILDINESDSSTFSGIHIITQEDINAGIVYNLATATGTPPVGEPVTATSTDPTPCTTCTPDPTCPTCTISEVPQNPSISITKDGTYVDVNKDGKSNVGDTVTYTFVVTNTGNVPLTNVTVTDNNATVTGGPIAILDVNATDSTTFTATHILTQADINAGIVYNLATATGKDPKDKPVTATSTDPTPCTTCTPDPTCPTCTISEVPQNPSISITKDGTYVDVNKDGKSNVGDTVTYTFVLKNTGNVTLTNVTVTDDNATVTGGPIAILDVNATDSTTFTATHILTQADINAGIVYNLATATGKDPKDKPVTATSTDPTPCTTCTPDPTCPTCTISEVPQNPSISITKDGTYVDVNKDGKSNVGDTVTYTFVLKNTGNVTLTNVTVTDDNATVTGGPIAILDVNATDSTTFTATHILTQADINAGIVYNLATATGKDPKDKPVTATTTDPTPCTTCTPDPTCPTCTISEVPQNPSISITKDGTYVDVNKDGKSNVGDTVTYTFVLKNTGNVTLTNVTVTDDNATVTGGPIAILDVNATDSTTFTATHILTQADINAGIVFNLATATGKDPKDKPVTATSTDPTPCTTCTPDPTCPTCTITEVPQNPSISITKDGTYVDVNKDGKSNVGDTVTYTFVVTNTGNVTLTNVTVTDDNATVTGGPIAILDVNTTDSTTFTATHILTQADINAGIVYNLATATGKDPKDKPVTATSTDPTPCTTCTPDPTCPTCTITEVPQNPSISLVKTGLFNDTNKDGYAQVGEKIDYTFTVTNTGNVTITNIIVTDPMIATITGNPVTTLAPGATVATIKGTYTLTQADIDAGKVFNTALAKGQDPKGNNVQDISGTTVTNDTKTETALPSRGALALVKTGTFVDTNKDGFAQVGETIEYSFVVTNTGSVTVTNIVVTDPLIPTITGGPIATLAPGATFTALKGTYVLTQADIDTGKVINTALAKGQDPKGNNVQDISGTAVENDTKTETPLAQTGSLSVVKTAVFMDDNNDGFAQAGEIIRYNFAIKNTGNITLFNVTLTDLLPGLNLSGSPIPVLAIGEMNSVAYTATYPLTQADITLGTVSNQATVIGKTRFGQDITAVSTASSDVKEEPTVLGVVGCVVEPLKAVSPNNDGDNDVFYVRGIECYPDNTVEIYNRWGVLVFERNNYNNADRAFKGISEGRVTISQATELPTGTYYYIVNYKDTDSVLQQKAGYLYLNR</sequence>
<feature type="domain" description="DUF7507" evidence="2">
    <location>
        <begin position="5105"/>
        <end position="5207"/>
    </location>
</feature>
<feature type="domain" description="DUF7507" evidence="2">
    <location>
        <begin position="4452"/>
        <end position="4556"/>
    </location>
</feature>
<proteinExistence type="predicted"/>
<accession>A0A2S1LA92</accession>
<feature type="region of interest" description="Disordered" evidence="1">
    <location>
        <begin position="3767"/>
        <end position="3786"/>
    </location>
</feature>
<feature type="domain" description="DUF7507" evidence="2">
    <location>
        <begin position="4848"/>
        <end position="4952"/>
    </location>
</feature>
<dbReference type="PANTHER" id="PTHR24273:SF32">
    <property type="entry name" value="HYALIN"/>
    <property type="match status" value="1"/>
</dbReference>
<feature type="domain" description="DUF7507" evidence="2">
    <location>
        <begin position="4980"/>
        <end position="5084"/>
    </location>
</feature>
<dbReference type="NCBIfam" id="TIGR01451">
    <property type="entry name" value="B_ant_repeat"/>
    <property type="match status" value="9"/>
</dbReference>
<evidence type="ECO:0000256" key="1">
    <source>
        <dbReference type="SAM" id="MobiDB-lite"/>
    </source>
</evidence>
<dbReference type="SMART" id="SM00710">
    <property type="entry name" value="PbH1"/>
    <property type="match status" value="8"/>
</dbReference>
<feature type="region of interest" description="Disordered" evidence="1">
    <location>
        <begin position="5200"/>
        <end position="5221"/>
    </location>
</feature>
<dbReference type="InterPro" id="IPR047589">
    <property type="entry name" value="DUF11_rpt"/>
</dbReference>
<dbReference type="Pfam" id="PF24346">
    <property type="entry name" value="DUF7507"/>
    <property type="match status" value="9"/>
</dbReference>
<dbReference type="InterPro" id="IPR006626">
    <property type="entry name" value="PbH1"/>
</dbReference>
<dbReference type="InterPro" id="IPR026341">
    <property type="entry name" value="T9SS_type_B"/>
</dbReference>
<feature type="domain" description="DUF7507" evidence="2">
    <location>
        <begin position="4716"/>
        <end position="4820"/>
    </location>
</feature>
<feature type="domain" description="DUF7507" evidence="2">
    <location>
        <begin position="4584"/>
        <end position="4688"/>
    </location>
</feature>
<reference evidence="3 4" key="1">
    <citation type="submission" date="2017-04" db="EMBL/GenBank/DDBJ databases">
        <title>Compelte genome sequence of WV33.</title>
        <authorList>
            <person name="Lee P.C."/>
        </authorList>
    </citation>
    <scope>NUCLEOTIDE SEQUENCE [LARGE SCALE GENOMIC DNA]</scope>
    <source>
        <strain evidence="3 4">WV33</strain>
    </source>
</reference>
<organism evidence="3 4">
    <name type="scientific">Flavobacterium faecale</name>
    <dbReference type="NCBI Taxonomy" id="1355330"/>
    <lineage>
        <taxon>Bacteria</taxon>
        <taxon>Pseudomonadati</taxon>
        <taxon>Bacteroidota</taxon>
        <taxon>Flavobacteriia</taxon>
        <taxon>Flavobacteriales</taxon>
        <taxon>Flavobacteriaceae</taxon>
        <taxon>Flavobacterium</taxon>
    </lineage>
</organism>
<feature type="compositionally biased region" description="Polar residues" evidence="1">
    <location>
        <begin position="5201"/>
        <end position="5221"/>
    </location>
</feature>
<dbReference type="Pfam" id="PF13585">
    <property type="entry name" value="CHU_C"/>
    <property type="match status" value="1"/>
</dbReference>
<gene>
    <name evidence="3" type="ORF">FFWV33_03320</name>
</gene>
<protein>
    <recommendedName>
        <fullName evidence="2">DUF7507 domain-containing protein</fullName>
    </recommendedName>
</protein>
<evidence type="ECO:0000313" key="3">
    <source>
        <dbReference type="EMBL" id="AWG20634.1"/>
    </source>
</evidence>